<dbReference type="RefSeq" id="WP_398659793.1">
    <property type="nucleotide sequence ID" value="NZ_JBITDC010000014.1"/>
</dbReference>
<sequence length="146" mass="15706">MTNEQHPINPRFDDDVHFTLVSGPPRYRNRTDKPVRCFAVVDKQDGAVLGWVWAGDDDDAAAWQPRQAGGPRAANEGGFWIRRLRDAKKRGLLPSQALAELYGTPETAGKGRPLAGSLTDAPNAAAVETLAQGHSRTLHGGTGPEA</sequence>
<evidence type="ECO:0000313" key="2">
    <source>
        <dbReference type="Proteomes" id="UP001612415"/>
    </source>
</evidence>
<evidence type="ECO:0000313" key="1">
    <source>
        <dbReference type="EMBL" id="MFI5679316.1"/>
    </source>
</evidence>
<name>A0ABW7YAB0_STRCE</name>
<accession>A0ABW7YAB0</accession>
<comment type="caution">
    <text evidence="1">The sequence shown here is derived from an EMBL/GenBank/DDBJ whole genome shotgun (WGS) entry which is preliminary data.</text>
</comment>
<protein>
    <submittedName>
        <fullName evidence="1">Uncharacterized protein</fullName>
    </submittedName>
</protein>
<keyword evidence="2" id="KW-1185">Reference proteome</keyword>
<dbReference type="Proteomes" id="UP001612415">
    <property type="component" value="Unassembled WGS sequence"/>
</dbReference>
<organism evidence="1 2">
    <name type="scientific">Streptomyces cellulosae</name>
    <dbReference type="NCBI Taxonomy" id="1968"/>
    <lineage>
        <taxon>Bacteria</taxon>
        <taxon>Bacillati</taxon>
        <taxon>Actinomycetota</taxon>
        <taxon>Actinomycetes</taxon>
        <taxon>Kitasatosporales</taxon>
        <taxon>Streptomycetaceae</taxon>
        <taxon>Streptomyces</taxon>
    </lineage>
</organism>
<reference evidence="1 2" key="1">
    <citation type="submission" date="2024-10" db="EMBL/GenBank/DDBJ databases">
        <title>The Natural Products Discovery Center: Release of the First 8490 Sequenced Strains for Exploring Actinobacteria Biosynthetic Diversity.</title>
        <authorList>
            <person name="Kalkreuter E."/>
            <person name="Kautsar S.A."/>
            <person name="Yang D."/>
            <person name="Bader C.D."/>
            <person name="Teijaro C.N."/>
            <person name="Fluegel L."/>
            <person name="Davis C.M."/>
            <person name="Simpson J.R."/>
            <person name="Lauterbach L."/>
            <person name="Steele A.D."/>
            <person name="Gui C."/>
            <person name="Meng S."/>
            <person name="Li G."/>
            <person name="Viehrig K."/>
            <person name="Ye F."/>
            <person name="Su P."/>
            <person name="Kiefer A.F."/>
            <person name="Nichols A."/>
            <person name="Cepeda A.J."/>
            <person name="Yan W."/>
            <person name="Fan B."/>
            <person name="Jiang Y."/>
            <person name="Adhikari A."/>
            <person name="Zheng C.-J."/>
            <person name="Schuster L."/>
            <person name="Cowan T.M."/>
            <person name="Smanski M.J."/>
            <person name="Chevrette M.G."/>
            <person name="De Carvalho L.P.S."/>
            <person name="Shen B."/>
        </authorList>
    </citation>
    <scope>NUCLEOTIDE SEQUENCE [LARGE SCALE GENOMIC DNA]</scope>
    <source>
        <strain evidence="1 2">NPDC051599</strain>
    </source>
</reference>
<proteinExistence type="predicted"/>
<dbReference type="EMBL" id="JBITDC010000014">
    <property type="protein sequence ID" value="MFI5679316.1"/>
    <property type="molecule type" value="Genomic_DNA"/>
</dbReference>
<gene>
    <name evidence="1" type="ORF">ACIA8P_32560</name>
</gene>